<dbReference type="OrthoDB" id="9809206at2"/>
<comment type="subcellular location">
    <subcellularLocation>
        <location evidence="1">Cell membrane</location>
        <topology evidence="1">Multi-pass membrane protein</topology>
    </subcellularLocation>
</comment>
<dbReference type="PANTHER" id="PTHR30460">
    <property type="entry name" value="MODERATE CONDUCTANCE MECHANOSENSITIVE CHANNEL YBIO"/>
    <property type="match status" value="1"/>
</dbReference>
<keyword evidence="5 9" id="KW-1133">Transmembrane helix</keyword>
<evidence type="ECO:0000259" key="10">
    <source>
        <dbReference type="Pfam" id="PF00924"/>
    </source>
</evidence>
<dbReference type="InterPro" id="IPR010920">
    <property type="entry name" value="LSM_dom_sf"/>
</dbReference>
<evidence type="ECO:0000256" key="7">
    <source>
        <dbReference type="ARBA" id="ARBA00059688"/>
    </source>
</evidence>
<feature type="compositionally biased region" description="Basic and acidic residues" evidence="8">
    <location>
        <begin position="290"/>
        <end position="327"/>
    </location>
</feature>
<dbReference type="InterPro" id="IPR049142">
    <property type="entry name" value="MS_channel_1st"/>
</dbReference>
<evidence type="ECO:0000256" key="3">
    <source>
        <dbReference type="ARBA" id="ARBA00022475"/>
    </source>
</evidence>
<dbReference type="KEGG" id="pbd:PBOR_36110"/>
<dbReference type="Proteomes" id="UP000029518">
    <property type="component" value="Chromosome"/>
</dbReference>
<dbReference type="FunFam" id="2.30.30.60:FF:000001">
    <property type="entry name" value="MscS Mechanosensitive ion channel"/>
    <property type="match status" value="1"/>
</dbReference>
<evidence type="ECO:0000313" key="12">
    <source>
        <dbReference type="EMBL" id="AIQ61727.1"/>
    </source>
</evidence>
<dbReference type="SUPFAM" id="SSF50182">
    <property type="entry name" value="Sm-like ribonucleoproteins"/>
    <property type="match status" value="1"/>
</dbReference>
<dbReference type="Pfam" id="PF00924">
    <property type="entry name" value="MS_channel_2nd"/>
    <property type="match status" value="1"/>
</dbReference>
<dbReference type="InterPro" id="IPR023408">
    <property type="entry name" value="MscS_beta-dom_sf"/>
</dbReference>
<reference evidence="12" key="1">
    <citation type="submission" date="2014-08" db="EMBL/GenBank/DDBJ databases">
        <title>Comparative genomics of the Paenibacillus odorifer group.</title>
        <authorList>
            <person name="den Bakker H.C."/>
            <person name="Tsai Y.-C.Y.-C."/>
            <person name="Martin N."/>
            <person name="Korlach J."/>
            <person name="Wiedmann M."/>
        </authorList>
    </citation>
    <scope>NUCLEOTIDE SEQUENCE [LARGE SCALE GENOMIC DNA]</scope>
    <source>
        <strain evidence="12">DSM 13188</strain>
    </source>
</reference>
<dbReference type="GO" id="GO:0008381">
    <property type="term" value="F:mechanosensitive monoatomic ion channel activity"/>
    <property type="evidence" value="ECO:0007669"/>
    <property type="project" value="InterPro"/>
</dbReference>
<feature type="region of interest" description="Disordered" evidence="8">
    <location>
        <begin position="284"/>
        <end position="342"/>
    </location>
</feature>
<dbReference type="RefSeq" id="WP_042218711.1">
    <property type="nucleotide sequence ID" value="NZ_CP009285.1"/>
</dbReference>
<feature type="transmembrane region" description="Helical" evidence="9">
    <location>
        <begin position="34"/>
        <end position="56"/>
    </location>
</feature>
<evidence type="ECO:0000256" key="1">
    <source>
        <dbReference type="ARBA" id="ARBA00004651"/>
    </source>
</evidence>
<keyword evidence="4 9" id="KW-0812">Transmembrane</keyword>
<feature type="domain" description="Mechanosensitive ion channel transmembrane helices 2/3" evidence="11">
    <location>
        <begin position="91"/>
        <end position="132"/>
    </location>
</feature>
<dbReference type="EMBL" id="CP009285">
    <property type="protein sequence ID" value="AIQ61727.1"/>
    <property type="molecule type" value="Genomic_DNA"/>
</dbReference>
<gene>
    <name evidence="12" type="ORF">PBOR_36110</name>
</gene>
<dbReference type="GO" id="GO:0005886">
    <property type="term" value="C:plasma membrane"/>
    <property type="evidence" value="ECO:0007669"/>
    <property type="project" value="UniProtKB-SubCell"/>
</dbReference>
<dbReference type="SUPFAM" id="SSF82861">
    <property type="entry name" value="Mechanosensitive channel protein MscS (YggB), transmembrane region"/>
    <property type="match status" value="1"/>
</dbReference>
<comment type="function">
    <text evidence="7">May play a role in resistance to osmotic downshock.</text>
</comment>
<dbReference type="InterPro" id="IPR011014">
    <property type="entry name" value="MscS_channel_TM-2"/>
</dbReference>
<dbReference type="Gene3D" id="2.30.30.60">
    <property type="match status" value="1"/>
</dbReference>
<dbReference type="AlphaFoldDB" id="A0A089LLD8"/>
<evidence type="ECO:0000313" key="13">
    <source>
        <dbReference type="Proteomes" id="UP000029518"/>
    </source>
</evidence>
<evidence type="ECO:0000259" key="11">
    <source>
        <dbReference type="Pfam" id="PF21088"/>
    </source>
</evidence>
<feature type="transmembrane region" description="Helical" evidence="9">
    <location>
        <begin position="88"/>
        <end position="110"/>
    </location>
</feature>
<evidence type="ECO:0000256" key="6">
    <source>
        <dbReference type="ARBA" id="ARBA00023136"/>
    </source>
</evidence>
<evidence type="ECO:0000256" key="9">
    <source>
        <dbReference type="SAM" id="Phobius"/>
    </source>
</evidence>
<sequence length="342" mass="37716">MNNWILEATTPSQAVDEVVRFKDRIWDWVTNADMWATVLFSGVQILLLFLVTRVIIKVVSNVIDRSLERETRGRRLANNRRFSTVGGLMKNVVAFICNFVMIMMILSVFHFDLKPLLAGAGVVGLAIGFGAQSLVKDVITGFFIIFEDQFAVGDVIQSGTYKGTVEMIGLRTTRLLSATGEVHIIPNGTIVNVTNYSLANALAVVDVPVKIERGLEATLALIGEALKGIEERNPSVIDYPNVLGIQSMSTSEYVIRVAANCMPNARDSAERQIQSDIKQALEQQSALEAAKAEQEAREQAEREVRAAHEEELAESARRAREEQEAGPRRQIAAAQEGEEGEE</sequence>
<dbReference type="Pfam" id="PF21088">
    <property type="entry name" value="MS_channel_1st"/>
    <property type="match status" value="1"/>
</dbReference>
<dbReference type="PANTHER" id="PTHR30460:SF0">
    <property type="entry name" value="MODERATE CONDUCTANCE MECHANOSENSITIVE CHANNEL YBIO"/>
    <property type="match status" value="1"/>
</dbReference>
<keyword evidence="6 9" id="KW-0472">Membrane</keyword>
<keyword evidence="3" id="KW-1003">Cell membrane</keyword>
<dbReference type="InterPro" id="IPR006685">
    <property type="entry name" value="MscS_channel_2nd"/>
</dbReference>
<evidence type="ECO:0000256" key="8">
    <source>
        <dbReference type="SAM" id="MobiDB-lite"/>
    </source>
</evidence>
<protein>
    <submittedName>
        <fullName evidence="12">Mechanosensitive ion channel protein MscS</fullName>
    </submittedName>
</protein>
<evidence type="ECO:0000256" key="2">
    <source>
        <dbReference type="ARBA" id="ARBA00008017"/>
    </source>
</evidence>
<proteinExistence type="inferred from homology"/>
<keyword evidence="13" id="KW-1185">Reference proteome</keyword>
<dbReference type="Gene3D" id="3.30.70.100">
    <property type="match status" value="1"/>
</dbReference>
<name>A0A089LLD8_PAEBO</name>
<comment type="similarity">
    <text evidence="2">Belongs to the MscS (TC 1.A.23) family.</text>
</comment>
<evidence type="ECO:0000256" key="5">
    <source>
        <dbReference type="ARBA" id="ARBA00022989"/>
    </source>
</evidence>
<feature type="domain" description="Mechanosensitive ion channel MscS" evidence="10">
    <location>
        <begin position="134"/>
        <end position="197"/>
    </location>
</feature>
<evidence type="ECO:0000256" key="4">
    <source>
        <dbReference type="ARBA" id="ARBA00022692"/>
    </source>
</evidence>
<feature type="transmembrane region" description="Helical" evidence="9">
    <location>
        <begin position="116"/>
        <end position="135"/>
    </location>
</feature>
<dbReference type="Gene3D" id="1.10.287.1260">
    <property type="match status" value="1"/>
</dbReference>
<dbReference type="FunFam" id="1.10.287.1260:FF:000005">
    <property type="entry name" value="Mechanosensitive ion channel family protein"/>
    <property type="match status" value="1"/>
</dbReference>
<dbReference type="HOGENOM" id="CLU_037945_8_2_9"/>
<accession>A0A089LLD8</accession>
<organism evidence="12 13">
    <name type="scientific">Paenibacillus borealis</name>
    <dbReference type="NCBI Taxonomy" id="160799"/>
    <lineage>
        <taxon>Bacteria</taxon>
        <taxon>Bacillati</taxon>
        <taxon>Bacillota</taxon>
        <taxon>Bacilli</taxon>
        <taxon>Bacillales</taxon>
        <taxon>Paenibacillaceae</taxon>
        <taxon>Paenibacillus</taxon>
    </lineage>
</organism>
<dbReference type="InterPro" id="IPR045276">
    <property type="entry name" value="YbiO_bact"/>
</dbReference>